<dbReference type="EMBL" id="CP000847">
    <property type="protein sequence ID" value="ABV75126.1"/>
    <property type="molecule type" value="Genomic_DNA"/>
</dbReference>
<organism evidence="1 2">
    <name type="scientific">Rickettsia akari (strain Hartford)</name>
    <dbReference type="NCBI Taxonomy" id="293614"/>
    <lineage>
        <taxon>Bacteria</taxon>
        <taxon>Pseudomonadati</taxon>
        <taxon>Pseudomonadota</taxon>
        <taxon>Alphaproteobacteria</taxon>
        <taxon>Rickettsiales</taxon>
        <taxon>Rickettsiaceae</taxon>
        <taxon>Rickettsieae</taxon>
        <taxon>Rickettsia</taxon>
        <taxon>spotted fever group</taxon>
    </lineage>
</organism>
<evidence type="ECO:0000313" key="2">
    <source>
        <dbReference type="Proteomes" id="UP000006830"/>
    </source>
</evidence>
<dbReference type="STRING" id="293614.A1C_04270"/>
<dbReference type="AlphaFoldDB" id="A8GP01"/>
<gene>
    <name evidence="1" type="ordered locus">A1C_04270</name>
</gene>
<dbReference type="KEGG" id="rak:A1C_04270"/>
<accession>A8GP01</accession>
<name>A8GP01_RICAH</name>
<evidence type="ECO:0000313" key="1">
    <source>
        <dbReference type="EMBL" id="ABV75126.1"/>
    </source>
</evidence>
<protein>
    <submittedName>
        <fullName evidence="1">Uncharacterized protein</fullName>
    </submittedName>
</protein>
<proteinExistence type="predicted"/>
<reference evidence="1" key="1">
    <citation type="submission" date="2007-09" db="EMBL/GenBank/DDBJ databases">
        <title>Complete Genome Sequence of Rickettsia akari.</title>
        <authorList>
            <person name="Madan A."/>
            <person name="Fahey J."/>
            <person name="Helton E."/>
            <person name="Ketteman M."/>
            <person name="Madan A."/>
            <person name="Rodrigues S."/>
            <person name="Sanchez A."/>
            <person name="Whiting M."/>
            <person name="Dasch G."/>
            <person name="Eremeeva M."/>
        </authorList>
    </citation>
    <scope>NUCLEOTIDE SEQUENCE</scope>
    <source>
        <strain evidence="1">Hartford</strain>
    </source>
</reference>
<sequence length="103" mass="12067">MIQHNMTFRKFDRQIQPNNIITNNFAPLGILPRAEAIELVIRKGSINTSKVLKKVLIVKKLFSLIIKVLGKKYVYNNNKKNLKYSIFNNFKTVINYENKPLFL</sequence>
<dbReference type="Proteomes" id="UP000006830">
    <property type="component" value="Chromosome"/>
</dbReference>
<keyword evidence="2" id="KW-1185">Reference proteome</keyword>
<dbReference type="HOGENOM" id="CLU_2261679_0_0_5"/>